<dbReference type="EMBL" id="LAZR01059855">
    <property type="protein sequence ID" value="KKK66908.1"/>
    <property type="molecule type" value="Genomic_DNA"/>
</dbReference>
<dbReference type="AlphaFoldDB" id="A0A0F8XDL2"/>
<sequence length="42" mass="4880">MGKKQPKDHNKPKHDRRKIVARLRKAHESGRKLAKDAGIESY</sequence>
<organism evidence="1">
    <name type="scientific">marine sediment metagenome</name>
    <dbReference type="NCBI Taxonomy" id="412755"/>
    <lineage>
        <taxon>unclassified sequences</taxon>
        <taxon>metagenomes</taxon>
        <taxon>ecological metagenomes</taxon>
    </lineage>
</organism>
<reference evidence="1" key="1">
    <citation type="journal article" date="2015" name="Nature">
        <title>Complex archaea that bridge the gap between prokaryotes and eukaryotes.</title>
        <authorList>
            <person name="Spang A."/>
            <person name="Saw J.H."/>
            <person name="Jorgensen S.L."/>
            <person name="Zaremba-Niedzwiedzka K."/>
            <person name="Martijn J."/>
            <person name="Lind A.E."/>
            <person name="van Eijk R."/>
            <person name="Schleper C."/>
            <person name="Guy L."/>
            <person name="Ettema T.J."/>
        </authorList>
    </citation>
    <scope>NUCLEOTIDE SEQUENCE</scope>
</reference>
<name>A0A0F8XDL2_9ZZZZ</name>
<evidence type="ECO:0000313" key="1">
    <source>
        <dbReference type="EMBL" id="KKK66908.1"/>
    </source>
</evidence>
<protein>
    <submittedName>
        <fullName evidence="1">Uncharacterized protein</fullName>
    </submittedName>
</protein>
<comment type="caution">
    <text evidence="1">The sequence shown here is derived from an EMBL/GenBank/DDBJ whole genome shotgun (WGS) entry which is preliminary data.</text>
</comment>
<gene>
    <name evidence="1" type="ORF">LCGC14_2959350</name>
</gene>
<accession>A0A0F8XDL2</accession>
<proteinExistence type="predicted"/>